<dbReference type="PROSITE" id="PS00763">
    <property type="entry name" value="GLUTATHIONE_PEROXID_2"/>
    <property type="match status" value="1"/>
</dbReference>
<sequence>MTGRLRLKSAYAETVNIREIPLTTIDGRTTTLNELGDGAVLVVNVASKCGFTPQYAQLEALHEKYGQDGLTVVGFPCNQFAGQEPGDGEKIQDFCTINYGVTFPLFEKVKVNGRHMHPLYEALHEVPDAAGKSGRVKWNFEKFVIGADGTMTRFRSAVKPDDPTVIAAIEAGLPAKRPAN</sequence>
<dbReference type="Proteomes" id="UP000291483">
    <property type="component" value="Unassembled WGS sequence"/>
</dbReference>
<evidence type="ECO:0000256" key="2">
    <source>
        <dbReference type="ARBA" id="ARBA00022559"/>
    </source>
</evidence>
<dbReference type="AlphaFoldDB" id="A0A4Q8ANJ7"/>
<dbReference type="Gene3D" id="3.40.30.10">
    <property type="entry name" value="Glutaredoxin"/>
    <property type="match status" value="1"/>
</dbReference>
<organism evidence="6 7">
    <name type="scientific">Microterricola gilva</name>
    <dbReference type="NCBI Taxonomy" id="393267"/>
    <lineage>
        <taxon>Bacteria</taxon>
        <taxon>Bacillati</taxon>
        <taxon>Actinomycetota</taxon>
        <taxon>Actinomycetes</taxon>
        <taxon>Micrococcales</taxon>
        <taxon>Microbacteriaceae</taxon>
        <taxon>Microterricola</taxon>
    </lineage>
</organism>
<proteinExistence type="inferred from homology"/>
<evidence type="ECO:0000313" key="7">
    <source>
        <dbReference type="Proteomes" id="UP000291483"/>
    </source>
</evidence>
<comment type="similarity">
    <text evidence="1 5">Belongs to the glutathione peroxidase family.</text>
</comment>
<dbReference type="PANTHER" id="PTHR11592:SF40">
    <property type="entry name" value="THIOREDOXIN_GLUTATHIONE PEROXIDASE BTUE"/>
    <property type="match status" value="1"/>
</dbReference>
<evidence type="ECO:0000256" key="4">
    <source>
        <dbReference type="PIRSR" id="PIRSR000303-1"/>
    </source>
</evidence>
<dbReference type="InterPro" id="IPR029760">
    <property type="entry name" value="GPX_CS"/>
</dbReference>
<dbReference type="InterPro" id="IPR036249">
    <property type="entry name" value="Thioredoxin-like_sf"/>
</dbReference>
<reference evidence="6 7" key="1">
    <citation type="submission" date="2019-02" db="EMBL/GenBank/DDBJ databases">
        <title>Sequencing the genomes of 1000 actinobacteria strains.</title>
        <authorList>
            <person name="Klenk H.-P."/>
        </authorList>
    </citation>
    <scope>NUCLEOTIDE SEQUENCE [LARGE SCALE GENOMIC DNA]</scope>
    <source>
        <strain evidence="6 7">DSM 18319</strain>
    </source>
</reference>
<feature type="active site" evidence="4">
    <location>
        <position position="49"/>
    </location>
</feature>
<keyword evidence="3 5" id="KW-0560">Oxidoreductase</keyword>
<accession>A0A4Q8ANJ7</accession>
<evidence type="ECO:0000256" key="1">
    <source>
        <dbReference type="ARBA" id="ARBA00006926"/>
    </source>
</evidence>
<evidence type="ECO:0000256" key="3">
    <source>
        <dbReference type="ARBA" id="ARBA00023002"/>
    </source>
</evidence>
<keyword evidence="7" id="KW-1185">Reference proteome</keyword>
<gene>
    <name evidence="6" type="ORF">EV379_1889</name>
</gene>
<dbReference type="CDD" id="cd00340">
    <property type="entry name" value="GSH_Peroxidase"/>
    <property type="match status" value="1"/>
</dbReference>
<dbReference type="FunFam" id="3.40.30.10:FF:000010">
    <property type="entry name" value="Glutathione peroxidase"/>
    <property type="match status" value="1"/>
</dbReference>
<evidence type="ECO:0000313" key="6">
    <source>
        <dbReference type="EMBL" id="RZU65555.1"/>
    </source>
</evidence>
<keyword evidence="2 5" id="KW-0575">Peroxidase</keyword>
<dbReference type="GO" id="GO:0004601">
    <property type="term" value="F:peroxidase activity"/>
    <property type="evidence" value="ECO:0007669"/>
    <property type="project" value="UniProtKB-KW"/>
</dbReference>
<dbReference type="PANTHER" id="PTHR11592">
    <property type="entry name" value="GLUTATHIONE PEROXIDASE"/>
    <property type="match status" value="1"/>
</dbReference>
<dbReference type="GO" id="GO:0034599">
    <property type="term" value="P:cellular response to oxidative stress"/>
    <property type="evidence" value="ECO:0007669"/>
    <property type="project" value="TreeGrafter"/>
</dbReference>
<name>A0A4Q8ANJ7_9MICO</name>
<dbReference type="PIRSF" id="PIRSF000303">
    <property type="entry name" value="Glutathion_perox"/>
    <property type="match status" value="1"/>
</dbReference>
<comment type="caution">
    <text evidence="6">The sequence shown here is derived from an EMBL/GenBank/DDBJ whole genome shotgun (WGS) entry which is preliminary data.</text>
</comment>
<dbReference type="PROSITE" id="PS51355">
    <property type="entry name" value="GLUTATHIONE_PEROXID_3"/>
    <property type="match status" value="1"/>
</dbReference>
<dbReference type="PRINTS" id="PR01011">
    <property type="entry name" value="GLUTPROXDASE"/>
</dbReference>
<dbReference type="EMBL" id="SHLC01000001">
    <property type="protein sequence ID" value="RZU65555.1"/>
    <property type="molecule type" value="Genomic_DNA"/>
</dbReference>
<dbReference type="SUPFAM" id="SSF52833">
    <property type="entry name" value="Thioredoxin-like"/>
    <property type="match status" value="1"/>
</dbReference>
<dbReference type="Pfam" id="PF00255">
    <property type="entry name" value="GSHPx"/>
    <property type="match status" value="1"/>
</dbReference>
<evidence type="ECO:0000256" key="5">
    <source>
        <dbReference type="RuleBase" id="RU000499"/>
    </source>
</evidence>
<dbReference type="InterPro" id="IPR000889">
    <property type="entry name" value="Glutathione_peroxidase"/>
</dbReference>
<protein>
    <recommendedName>
        <fullName evidence="5">Glutathione peroxidase</fullName>
    </recommendedName>
</protein>